<evidence type="ECO:0000313" key="1">
    <source>
        <dbReference type="EMBL" id="OCH88698.1"/>
    </source>
</evidence>
<dbReference type="EMBL" id="KV722446">
    <property type="protein sequence ID" value="OCH88698.1"/>
    <property type="molecule type" value="Genomic_DNA"/>
</dbReference>
<dbReference type="OrthoDB" id="2571149at2759"/>
<organism evidence="1 2">
    <name type="scientific">Obba rivulosa</name>
    <dbReference type="NCBI Taxonomy" id="1052685"/>
    <lineage>
        <taxon>Eukaryota</taxon>
        <taxon>Fungi</taxon>
        <taxon>Dikarya</taxon>
        <taxon>Basidiomycota</taxon>
        <taxon>Agaricomycotina</taxon>
        <taxon>Agaricomycetes</taxon>
        <taxon>Polyporales</taxon>
        <taxon>Gelatoporiaceae</taxon>
        <taxon>Obba</taxon>
    </lineage>
</organism>
<keyword evidence="2" id="KW-1185">Reference proteome</keyword>
<reference evidence="1 2" key="1">
    <citation type="submission" date="2016-07" db="EMBL/GenBank/DDBJ databases">
        <title>Draft genome of the white-rot fungus Obba rivulosa 3A-2.</title>
        <authorList>
            <consortium name="DOE Joint Genome Institute"/>
            <person name="Miettinen O."/>
            <person name="Riley R."/>
            <person name="Acob R."/>
            <person name="Barry K."/>
            <person name="Cullen D."/>
            <person name="De Vries R."/>
            <person name="Hainaut M."/>
            <person name="Hatakka A."/>
            <person name="Henrissat B."/>
            <person name="Hilden K."/>
            <person name="Kuo R."/>
            <person name="Labutti K."/>
            <person name="Lipzen A."/>
            <person name="Makela M.R."/>
            <person name="Sandor L."/>
            <person name="Spatafora J.W."/>
            <person name="Grigoriev I.V."/>
            <person name="Hibbett D.S."/>
        </authorList>
    </citation>
    <scope>NUCLEOTIDE SEQUENCE [LARGE SCALE GENOMIC DNA]</scope>
    <source>
        <strain evidence="1 2">3A-2</strain>
    </source>
</reference>
<gene>
    <name evidence="1" type="ORF">OBBRIDRAFT_820076</name>
</gene>
<evidence type="ECO:0000313" key="2">
    <source>
        <dbReference type="Proteomes" id="UP000250043"/>
    </source>
</evidence>
<name>A0A8E2APU3_9APHY</name>
<dbReference type="Proteomes" id="UP000250043">
    <property type="component" value="Unassembled WGS sequence"/>
</dbReference>
<accession>A0A8E2APU3</accession>
<dbReference type="AlphaFoldDB" id="A0A8E2APU3"/>
<sequence>MIIPPSSSSSLARRAQISLALKALKPPQFRMEVVALPAHRIPTKWSLYRGLLRNAPTEDIRWRVQTGFRQEKSLRRAGDVRKSLEKWHKWLNIFRGAKTGDERLQAILHRYSGMIVAKRDKTWMHKMILDDIAWRKRLATRPVLKGSPMRPTLYNRPLPMMTPMPMHVVGMIARRRKARTRRQERFAALQELAKDVEGERTFEHILAQEEKVPFEPEFSQNMTGWKQWISEEQRMIRNTFNLDDARARTPFPPELLETLKSARRAKVENKTRERERERSGEVLNVTLKRRRGRPPTHALVKMSEEEKHMDEVSRSPSEVGYVAQVKRALGHKLRNPDAWKVEIGKPEDRPRLDAALQAIDAENARRREQAKTDEP</sequence>
<proteinExistence type="predicted"/>
<protein>
    <submittedName>
        <fullName evidence="1">Uncharacterized protein</fullName>
    </submittedName>
</protein>